<accession>A0A5P8M4H4</accession>
<sequence>MARPTEEQLRNFIKDSRENDPLYRPEDDDDLDTSYVNGYHDGVDQSLENLGLLLDHPHTIVPPKRWKRWLHITWKVIMIALISMLAISWVYLMMTHQYAHAANNGFLLCLLAFDTVLERIDEK</sequence>
<dbReference type="AlphaFoldDB" id="A0A5P8M4H4"/>
<evidence type="ECO:0000256" key="1">
    <source>
        <dbReference type="SAM" id="Phobius"/>
    </source>
</evidence>
<dbReference type="Proteomes" id="UP000326779">
    <property type="component" value="Chromosome"/>
</dbReference>
<evidence type="ECO:0000313" key="3">
    <source>
        <dbReference type="Proteomes" id="UP000326779"/>
    </source>
</evidence>
<dbReference type="EMBL" id="CP045143">
    <property type="protein sequence ID" value="QFR23207.1"/>
    <property type="molecule type" value="Genomic_DNA"/>
</dbReference>
<proteinExistence type="predicted"/>
<feature type="transmembrane region" description="Helical" evidence="1">
    <location>
        <begin position="72"/>
        <end position="92"/>
    </location>
</feature>
<reference evidence="2 3" key="1">
    <citation type="submission" date="2019-10" db="EMBL/GenBank/DDBJ databases">
        <title>The completed genome of Lactobacillus harbinensis M1.</title>
        <authorList>
            <person name="Zheng Y."/>
        </authorList>
    </citation>
    <scope>NUCLEOTIDE SEQUENCE [LARGE SCALE GENOMIC DNA]</scope>
    <source>
        <strain evidence="2 3">M1</strain>
    </source>
</reference>
<keyword evidence="1" id="KW-0812">Transmembrane</keyword>
<keyword evidence="1" id="KW-0472">Membrane</keyword>
<protein>
    <submittedName>
        <fullName evidence="2">Uncharacterized protein</fullName>
    </submittedName>
</protein>
<evidence type="ECO:0000313" key="2">
    <source>
        <dbReference type="EMBL" id="QFR23207.1"/>
    </source>
</evidence>
<dbReference type="KEGG" id="lhb:D1010_07220"/>
<name>A0A5P8M4H4_9LACO</name>
<gene>
    <name evidence="2" type="ORF">D1010_07220</name>
</gene>
<organism evidence="2 3">
    <name type="scientific">Schleiferilactobacillus harbinensis</name>
    <dbReference type="NCBI Taxonomy" id="304207"/>
    <lineage>
        <taxon>Bacteria</taxon>
        <taxon>Bacillati</taxon>
        <taxon>Bacillota</taxon>
        <taxon>Bacilli</taxon>
        <taxon>Lactobacillales</taxon>
        <taxon>Lactobacillaceae</taxon>
        <taxon>Schleiferilactobacillus</taxon>
    </lineage>
</organism>
<keyword evidence="1" id="KW-1133">Transmembrane helix</keyword>
<dbReference type="RefSeq" id="WP_152260607.1">
    <property type="nucleotide sequence ID" value="NZ_CP045143.1"/>
</dbReference>